<proteinExistence type="inferred from homology"/>
<evidence type="ECO:0000313" key="5">
    <source>
        <dbReference type="EMBL" id="KAE9619285.1"/>
    </source>
</evidence>
<dbReference type="InterPro" id="IPR036514">
    <property type="entry name" value="SGNH_hydro_sf"/>
</dbReference>
<comment type="caution">
    <text evidence="5">The sequence shown here is derived from an EMBL/GenBank/DDBJ whole genome shotgun (WGS) entry which is preliminary data.</text>
</comment>
<dbReference type="InterPro" id="IPR001087">
    <property type="entry name" value="GDSL"/>
</dbReference>
<dbReference type="EMBL" id="WOCE01000002">
    <property type="protein sequence ID" value="KAE9619285.1"/>
    <property type="molecule type" value="Genomic_DNA"/>
</dbReference>
<evidence type="ECO:0000313" key="6">
    <source>
        <dbReference type="Proteomes" id="UP000447434"/>
    </source>
</evidence>
<evidence type="ECO:0000256" key="2">
    <source>
        <dbReference type="ARBA" id="ARBA00022801"/>
    </source>
</evidence>
<gene>
    <name evidence="5" type="ORF">Lalb_Chr02g0151491</name>
</gene>
<organism evidence="5 6">
    <name type="scientific">Lupinus albus</name>
    <name type="common">White lupine</name>
    <name type="synonym">Lupinus termis</name>
    <dbReference type="NCBI Taxonomy" id="3870"/>
    <lineage>
        <taxon>Eukaryota</taxon>
        <taxon>Viridiplantae</taxon>
        <taxon>Streptophyta</taxon>
        <taxon>Embryophyta</taxon>
        <taxon>Tracheophyta</taxon>
        <taxon>Spermatophyta</taxon>
        <taxon>Magnoliopsida</taxon>
        <taxon>eudicotyledons</taxon>
        <taxon>Gunneridae</taxon>
        <taxon>Pentapetalae</taxon>
        <taxon>rosids</taxon>
        <taxon>fabids</taxon>
        <taxon>Fabales</taxon>
        <taxon>Fabaceae</taxon>
        <taxon>Papilionoideae</taxon>
        <taxon>50 kb inversion clade</taxon>
        <taxon>genistoids sensu lato</taxon>
        <taxon>core genistoids</taxon>
        <taxon>Genisteae</taxon>
        <taxon>Lupinus</taxon>
    </lineage>
</organism>
<comment type="similarity">
    <text evidence="1">Belongs to the 'GDSL' lipolytic enzyme family.</text>
</comment>
<evidence type="ECO:0000256" key="1">
    <source>
        <dbReference type="ARBA" id="ARBA00008668"/>
    </source>
</evidence>
<dbReference type="GO" id="GO:0016788">
    <property type="term" value="F:hydrolase activity, acting on ester bonds"/>
    <property type="evidence" value="ECO:0007669"/>
    <property type="project" value="InterPro"/>
</dbReference>
<keyword evidence="4" id="KW-0443">Lipid metabolism</keyword>
<dbReference type="GO" id="GO:0016042">
    <property type="term" value="P:lipid catabolic process"/>
    <property type="evidence" value="ECO:0007669"/>
    <property type="project" value="UniProtKB-KW"/>
</dbReference>
<accession>A0A6A4QWP9</accession>
<sequence length="262" mass="29228">MVSYVNNVAEVEGAKLFAFGDSYLDTGNFLNSVSYKSPYGITYPGYPTGRFGNGHVLTDYIAFFLKIKSPTPYVLRNSSNLQNGVNFAHGGTGVYQTRVDGPNLAVQIDSFEQLIKQNVYSKVDVKSSIVIVNAGANDYITFILRKGNIFGINDYITSLVDELTINLRRIHNLGAKKIIVSLLQPVGCLPTISVASLYTDCVDLLNMIPRYHNKKILENVEDLNKKIGKPVLRTLDLYNSFLSAIQTIQKNREGKFYFAFIN</sequence>
<keyword evidence="2" id="KW-0378">Hydrolase</keyword>
<name>A0A6A4QWP9_LUPAL</name>
<dbReference type="Pfam" id="PF00657">
    <property type="entry name" value="Lipase_GDSL"/>
    <property type="match status" value="1"/>
</dbReference>
<dbReference type="PANTHER" id="PTHR46020:SF4">
    <property type="entry name" value="OS04G0650200 PROTEIN"/>
    <property type="match status" value="1"/>
</dbReference>
<dbReference type="AlphaFoldDB" id="A0A6A4QWP9"/>
<reference evidence="6" key="1">
    <citation type="journal article" date="2020" name="Nat. Commun.">
        <title>Genome sequence of the cluster root forming white lupin.</title>
        <authorList>
            <person name="Hufnagel B."/>
            <person name="Marques A."/>
            <person name="Soriano A."/>
            <person name="Marques L."/>
            <person name="Divol F."/>
            <person name="Doumas P."/>
            <person name="Sallet E."/>
            <person name="Mancinotti D."/>
            <person name="Carrere S."/>
            <person name="Marande W."/>
            <person name="Arribat S."/>
            <person name="Keller J."/>
            <person name="Huneau C."/>
            <person name="Blein T."/>
            <person name="Aime D."/>
            <person name="Laguerre M."/>
            <person name="Taylor J."/>
            <person name="Schubert V."/>
            <person name="Nelson M."/>
            <person name="Geu-Flores F."/>
            <person name="Crespi M."/>
            <person name="Gallardo-Guerrero K."/>
            <person name="Delaux P.-M."/>
            <person name="Salse J."/>
            <person name="Berges H."/>
            <person name="Guyot R."/>
            <person name="Gouzy J."/>
            <person name="Peret B."/>
        </authorList>
    </citation>
    <scope>NUCLEOTIDE SEQUENCE [LARGE SCALE GENOMIC DNA]</scope>
    <source>
        <strain evidence="6">cv. Amiga</strain>
    </source>
</reference>
<dbReference type="Proteomes" id="UP000447434">
    <property type="component" value="Chromosome 2"/>
</dbReference>
<dbReference type="SUPFAM" id="SSF52266">
    <property type="entry name" value="SGNH hydrolase"/>
    <property type="match status" value="1"/>
</dbReference>
<keyword evidence="6" id="KW-1185">Reference proteome</keyword>
<dbReference type="PANTHER" id="PTHR46020">
    <property type="entry name" value="OSJNBB0059K02.9 PROTEIN"/>
    <property type="match status" value="1"/>
</dbReference>
<dbReference type="OrthoDB" id="1600564at2759"/>
<protein>
    <submittedName>
        <fullName evidence="5">Putative triacylglycerol lipase</fullName>
    </submittedName>
</protein>
<dbReference type="Gene3D" id="3.40.50.1110">
    <property type="entry name" value="SGNH hydrolase"/>
    <property type="match status" value="1"/>
</dbReference>
<evidence type="ECO:0000256" key="3">
    <source>
        <dbReference type="ARBA" id="ARBA00022963"/>
    </source>
</evidence>
<keyword evidence="3" id="KW-0442">Lipid degradation</keyword>
<evidence type="ECO:0000256" key="4">
    <source>
        <dbReference type="ARBA" id="ARBA00023098"/>
    </source>
</evidence>